<dbReference type="InterPro" id="IPR029058">
    <property type="entry name" value="AB_hydrolase_fold"/>
</dbReference>
<dbReference type="EMBL" id="CP001964">
    <property type="protein sequence ID" value="ADG73240.1"/>
    <property type="molecule type" value="Genomic_DNA"/>
</dbReference>
<dbReference type="STRING" id="446466.Cfla_0322"/>
<evidence type="ECO:0000313" key="1">
    <source>
        <dbReference type="EMBL" id="ADG73240.1"/>
    </source>
</evidence>
<proteinExistence type="predicted"/>
<dbReference type="Pfam" id="PF00756">
    <property type="entry name" value="Esterase"/>
    <property type="match status" value="1"/>
</dbReference>
<dbReference type="HOGENOM" id="CLU_054948_0_0_11"/>
<evidence type="ECO:0000313" key="2">
    <source>
        <dbReference type="Proteomes" id="UP000000849"/>
    </source>
</evidence>
<dbReference type="SUPFAM" id="SSF53474">
    <property type="entry name" value="alpha/beta-Hydrolases"/>
    <property type="match status" value="1"/>
</dbReference>
<dbReference type="InterPro" id="IPR050583">
    <property type="entry name" value="Mycobacterial_A85_antigen"/>
</dbReference>
<protein>
    <submittedName>
        <fullName evidence="1">Putative esterase</fullName>
    </submittedName>
</protein>
<keyword evidence="2" id="KW-1185">Reference proteome</keyword>
<name>D5UH37_CELFN</name>
<dbReference type="Proteomes" id="UP000000849">
    <property type="component" value="Chromosome"/>
</dbReference>
<dbReference type="KEGG" id="cfl:Cfla_0322"/>
<dbReference type="PANTHER" id="PTHR48098:SF3">
    <property type="entry name" value="IRON(III) ENTEROBACTIN ESTERASE"/>
    <property type="match status" value="1"/>
</dbReference>
<gene>
    <name evidence="1" type="ordered locus">Cfla_0322</name>
</gene>
<dbReference type="InterPro" id="IPR000801">
    <property type="entry name" value="Esterase-like"/>
</dbReference>
<dbReference type="PANTHER" id="PTHR48098">
    <property type="entry name" value="ENTEROCHELIN ESTERASE-RELATED"/>
    <property type="match status" value="1"/>
</dbReference>
<reference evidence="1 2" key="1">
    <citation type="journal article" date="2010" name="Stand. Genomic Sci.">
        <title>Complete genome sequence of Cellulomonas flavigena type strain (134).</title>
        <authorList>
            <person name="Abt B."/>
            <person name="Foster B."/>
            <person name="Lapidus A."/>
            <person name="Clum A."/>
            <person name="Sun H."/>
            <person name="Pukall R."/>
            <person name="Lucas S."/>
            <person name="Glavina Del Rio T."/>
            <person name="Nolan M."/>
            <person name="Tice H."/>
            <person name="Cheng J.F."/>
            <person name="Pitluck S."/>
            <person name="Liolios K."/>
            <person name="Ivanova N."/>
            <person name="Mavromatis K."/>
            <person name="Ovchinnikova G."/>
            <person name="Pati A."/>
            <person name="Goodwin L."/>
            <person name="Chen A."/>
            <person name="Palaniappan K."/>
            <person name="Land M."/>
            <person name="Hauser L."/>
            <person name="Chang Y.J."/>
            <person name="Jeffries C.D."/>
            <person name="Rohde M."/>
            <person name="Goker M."/>
            <person name="Woyke T."/>
            <person name="Bristow J."/>
            <person name="Eisen J.A."/>
            <person name="Markowitz V."/>
            <person name="Hugenholtz P."/>
            <person name="Kyrpides N.C."/>
            <person name="Klenk H.P."/>
        </authorList>
    </citation>
    <scope>NUCLEOTIDE SEQUENCE [LARGE SCALE GENOMIC DNA]</scope>
    <source>
        <strain evidence="2">ATCC 482 / DSM 20109 / BCRC 11376 / JCM 18109 / NBRC 3775 / NCIMB 8073 / NRS 134</strain>
    </source>
</reference>
<organism evidence="1 2">
    <name type="scientific">Cellulomonas flavigena (strain ATCC 482 / DSM 20109 / BCRC 11376 / JCM 18109 / NBRC 3775 / NCIMB 8073 / NRS 134)</name>
    <dbReference type="NCBI Taxonomy" id="446466"/>
    <lineage>
        <taxon>Bacteria</taxon>
        <taxon>Bacillati</taxon>
        <taxon>Actinomycetota</taxon>
        <taxon>Actinomycetes</taxon>
        <taxon>Micrococcales</taxon>
        <taxon>Cellulomonadaceae</taxon>
        <taxon>Cellulomonas</taxon>
    </lineage>
</organism>
<dbReference type="eggNOG" id="COG2382">
    <property type="taxonomic scope" value="Bacteria"/>
</dbReference>
<accession>D5UH37</accession>
<sequence>MPYRPLPLDDAPVVYAHGPDSSPRPGVPAGTTLELALDDSTAYPGTSRRVWVHVPAHDGPPPPAAVMVFNDGWWYLDPDGEVRGGIVLDNLVHAGDVPFTIGVFVDPGVRSGPSTGAPADAAPPRHRNVEYDAFDDRYVTFLLDEVMPLVTQRFAVTDDPERWGVCGGSSGGNAAFTAAWLRPDRFRRAVCFLSSFAQMPGGNPYPDLLARTPRRPLRVFLQAGHRDLGWNAPVRNWLAENLRVAAALAEAGYDVRLVVGDGGHSPNHGGVLLPDALRWALREERA</sequence>
<dbReference type="Gene3D" id="3.40.50.1820">
    <property type="entry name" value="alpha/beta hydrolase"/>
    <property type="match status" value="1"/>
</dbReference>
<dbReference type="AlphaFoldDB" id="D5UH37"/>